<dbReference type="InterPro" id="IPR003661">
    <property type="entry name" value="HisK_dim/P_dom"/>
</dbReference>
<keyword evidence="13" id="KW-0812">Transmembrane</keyword>
<name>A0A6I4VUQ2_9BACL</name>
<keyword evidence="5" id="KW-0597">Phosphoprotein</keyword>
<dbReference type="Gene3D" id="1.10.287.130">
    <property type="match status" value="1"/>
</dbReference>
<organism evidence="16 17">
    <name type="scientific">Shimazuella alba</name>
    <dbReference type="NCBI Taxonomy" id="2690964"/>
    <lineage>
        <taxon>Bacteria</taxon>
        <taxon>Bacillati</taxon>
        <taxon>Bacillota</taxon>
        <taxon>Bacilli</taxon>
        <taxon>Bacillales</taxon>
        <taxon>Thermoactinomycetaceae</taxon>
        <taxon>Shimazuella</taxon>
    </lineage>
</organism>
<keyword evidence="6" id="KW-0808">Transferase</keyword>
<keyword evidence="13" id="KW-1133">Transmembrane helix</keyword>
<sequence>MQTSTLSLRLRLTLLMAIILSIGCISLMVASIYAARVIYVQPQLVPKVDAFDGTKEGSLTVPSVPSLPSVPPIPSVTPAPVLMEQQIDFASAGLLCVILIIASGTGITYMVTGRALKPVTDLSKEIEEIDENNLYRQVQVPPSKDEVASLSISFNRMIHKLQKSFLSYKHFSANAAHELKTPLAAMLARIEVVQLSDPPILEEHTEALEDMRSNVERLNSIVHDLLQMNADWNGFKRVVFGANELFQMIIRDFSLEIQRKHIYIDVQLEGVMLYGEKNLLHQAFSNILHNAIKYNEENGSIQITAVHHSQTTCITITDTGIGIPEDQIDKIFDPFYCVDKSRSRELGGNGLGLSIVKAVIDKHDGSIQVQSGAGLGTTFVIQLPNSPSVL</sequence>
<keyword evidence="17" id="KW-1185">Reference proteome</keyword>
<feature type="coiled-coil region" evidence="12">
    <location>
        <begin position="201"/>
        <end position="228"/>
    </location>
</feature>
<dbReference type="SMART" id="SM00387">
    <property type="entry name" value="HATPase_c"/>
    <property type="match status" value="1"/>
</dbReference>
<reference evidence="16 17" key="1">
    <citation type="submission" date="2019-12" db="EMBL/GenBank/DDBJ databases">
        <title>Whole-genome analyses of novel actinobacteria.</title>
        <authorList>
            <person name="Sahin N."/>
            <person name="Saygin H."/>
        </authorList>
    </citation>
    <scope>NUCLEOTIDE SEQUENCE [LARGE SCALE GENOMIC DNA]</scope>
    <source>
        <strain evidence="16 17">KC615</strain>
    </source>
</reference>
<dbReference type="GO" id="GO:0000155">
    <property type="term" value="F:phosphorelay sensor kinase activity"/>
    <property type="evidence" value="ECO:0007669"/>
    <property type="project" value="InterPro"/>
</dbReference>
<keyword evidence="8" id="KW-0418">Kinase</keyword>
<feature type="transmembrane region" description="Helical" evidence="13">
    <location>
        <begin position="89"/>
        <end position="111"/>
    </location>
</feature>
<keyword evidence="10" id="KW-0902">Two-component regulatory system</keyword>
<evidence type="ECO:0000256" key="11">
    <source>
        <dbReference type="ARBA" id="ARBA00023136"/>
    </source>
</evidence>
<dbReference type="InterPro" id="IPR005467">
    <property type="entry name" value="His_kinase_dom"/>
</dbReference>
<dbReference type="SUPFAM" id="SSF158472">
    <property type="entry name" value="HAMP domain-like"/>
    <property type="match status" value="1"/>
</dbReference>
<feature type="domain" description="HAMP" evidence="15">
    <location>
        <begin position="113"/>
        <end position="166"/>
    </location>
</feature>
<dbReference type="InterPro" id="IPR004358">
    <property type="entry name" value="Sig_transdc_His_kin-like_C"/>
</dbReference>
<dbReference type="SMART" id="SM00388">
    <property type="entry name" value="HisKA"/>
    <property type="match status" value="1"/>
</dbReference>
<dbReference type="SUPFAM" id="SSF55874">
    <property type="entry name" value="ATPase domain of HSP90 chaperone/DNA topoisomerase II/histidine kinase"/>
    <property type="match status" value="1"/>
</dbReference>
<dbReference type="CDD" id="cd00082">
    <property type="entry name" value="HisKA"/>
    <property type="match status" value="1"/>
</dbReference>
<dbReference type="GO" id="GO:0005886">
    <property type="term" value="C:plasma membrane"/>
    <property type="evidence" value="ECO:0007669"/>
    <property type="project" value="UniProtKB-SubCell"/>
</dbReference>
<dbReference type="GO" id="GO:0016036">
    <property type="term" value="P:cellular response to phosphate starvation"/>
    <property type="evidence" value="ECO:0007669"/>
    <property type="project" value="TreeGrafter"/>
</dbReference>
<feature type="transmembrane region" description="Helical" evidence="13">
    <location>
        <begin position="12"/>
        <end position="35"/>
    </location>
</feature>
<feature type="domain" description="Histidine kinase" evidence="14">
    <location>
        <begin position="174"/>
        <end position="387"/>
    </location>
</feature>
<dbReference type="InterPro" id="IPR003594">
    <property type="entry name" value="HATPase_dom"/>
</dbReference>
<dbReference type="EMBL" id="WUUL01000006">
    <property type="protein sequence ID" value="MXQ54248.1"/>
    <property type="molecule type" value="Genomic_DNA"/>
</dbReference>
<keyword evidence="11 13" id="KW-0472">Membrane</keyword>
<dbReference type="SUPFAM" id="SSF47384">
    <property type="entry name" value="Homodimeric domain of signal transducing histidine kinase"/>
    <property type="match status" value="1"/>
</dbReference>
<evidence type="ECO:0000313" key="16">
    <source>
        <dbReference type="EMBL" id="MXQ54248.1"/>
    </source>
</evidence>
<dbReference type="SMART" id="SM00304">
    <property type="entry name" value="HAMP"/>
    <property type="match status" value="1"/>
</dbReference>
<comment type="caution">
    <text evidence="16">The sequence shown here is derived from an EMBL/GenBank/DDBJ whole genome shotgun (WGS) entry which is preliminary data.</text>
</comment>
<dbReference type="InterPro" id="IPR036097">
    <property type="entry name" value="HisK_dim/P_sf"/>
</dbReference>
<evidence type="ECO:0000256" key="3">
    <source>
        <dbReference type="ARBA" id="ARBA00012438"/>
    </source>
</evidence>
<dbReference type="AlphaFoldDB" id="A0A6I4VUQ2"/>
<accession>A0A6I4VUQ2</accession>
<evidence type="ECO:0000256" key="5">
    <source>
        <dbReference type="ARBA" id="ARBA00022553"/>
    </source>
</evidence>
<dbReference type="RefSeq" id="WP_160801602.1">
    <property type="nucleotide sequence ID" value="NZ_WUUL01000006.1"/>
</dbReference>
<dbReference type="InterPro" id="IPR003660">
    <property type="entry name" value="HAMP_dom"/>
</dbReference>
<dbReference type="InterPro" id="IPR036890">
    <property type="entry name" value="HATPase_C_sf"/>
</dbReference>
<dbReference type="PROSITE" id="PS50109">
    <property type="entry name" value="HIS_KIN"/>
    <property type="match status" value="1"/>
</dbReference>
<dbReference type="FunFam" id="3.30.565.10:FF:000006">
    <property type="entry name" value="Sensor histidine kinase WalK"/>
    <property type="match status" value="1"/>
</dbReference>
<dbReference type="Proteomes" id="UP000430692">
    <property type="component" value="Unassembled WGS sequence"/>
</dbReference>
<evidence type="ECO:0000256" key="6">
    <source>
        <dbReference type="ARBA" id="ARBA00022679"/>
    </source>
</evidence>
<evidence type="ECO:0000256" key="8">
    <source>
        <dbReference type="ARBA" id="ARBA00022777"/>
    </source>
</evidence>
<evidence type="ECO:0000256" key="7">
    <source>
        <dbReference type="ARBA" id="ARBA00022741"/>
    </source>
</evidence>
<evidence type="ECO:0000259" key="15">
    <source>
        <dbReference type="PROSITE" id="PS50885"/>
    </source>
</evidence>
<evidence type="ECO:0000256" key="10">
    <source>
        <dbReference type="ARBA" id="ARBA00023012"/>
    </source>
</evidence>
<protein>
    <recommendedName>
        <fullName evidence="3">histidine kinase</fullName>
        <ecNumber evidence="3">2.7.13.3</ecNumber>
    </recommendedName>
</protein>
<evidence type="ECO:0000256" key="9">
    <source>
        <dbReference type="ARBA" id="ARBA00022840"/>
    </source>
</evidence>
<dbReference type="Pfam" id="PF00672">
    <property type="entry name" value="HAMP"/>
    <property type="match status" value="1"/>
</dbReference>
<evidence type="ECO:0000256" key="4">
    <source>
        <dbReference type="ARBA" id="ARBA00022475"/>
    </source>
</evidence>
<evidence type="ECO:0000256" key="2">
    <source>
        <dbReference type="ARBA" id="ARBA00004651"/>
    </source>
</evidence>
<dbReference type="GO" id="GO:0004721">
    <property type="term" value="F:phosphoprotein phosphatase activity"/>
    <property type="evidence" value="ECO:0007669"/>
    <property type="project" value="TreeGrafter"/>
</dbReference>
<dbReference type="Gene3D" id="3.30.565.10">
    <property type="entry name" value="Histidine kinase-like ATPase, C-terminal domain"/>
    <property type="match status" value="1"/>
</dbReference>
<evidence type="ECO:0000256" key="12">
    <source>
        <dbReference type="SAM" id="Coils"/>
    </source>
</evidence>
<proteinExistence type="predicted"/>
<dbReference type="Gene3D" id="6.10.340.10">
    <property type="match status" value="1"/>
</dbReference>
<evidence type="ECO:0000313" key="17">
    <source>
        <dbReference type="Proteomes" id="UP000430692"/>
    </source>
</evidence>
<dbReference type="CDD" id="cd00075">
    <property type="entry name" value="HATPase"/>
    <property type="match status" value="1"/>
</dbReference>
<dbReference type="PROSITE" id="PS50885">
    <property type="entry name" value="HAMP"/>
    <property type="match status" value="1"/>
</dbReference>
<gene>
    <name evidence="16" type="ORF">GSM42_11080</name>
</gene>
<dbReference type="PANTHER" id="PTHR45453:SF1">
    <property type="entry name" value="PHOSPHATE REGULON SENSOR PROTEIN PHOR"/>
    <property type="match status" value="1"/>
</dbReference>
<evidence type="ECO:0000259" key="14">
    <source>
        <dbReference type="PROSITE" id="PS50109"/>
    </source>
</evidence>
<dbReference type="PRINTS" id="PR00344">
    <property type="entry name" value="BCTRLSENSOR"/>
</dbReference>
<dbReference type="GO" id="GO:0005524">
    <property type="term" value="F:ATP binding"/>
    <property type="evidence" value="ECO:0007669"/>
    <property type="project" value="UniProtKB-KW"/>
</dbReference>
<comment type="subcellular location">
    <subcellularLocation>
        <location evidence="2">Cell membrane</location>
        <topology evidence="2">Multi-pass membrane protein</topology>
    </subcellularLocation>
</comment>
<keyword evidence="4" id="KW-1003">Cell membrane</keyword>
<keyword evidence="7" id="KW-0547">Nucleotide-binding</keyword>
<dbReference type="InterPro" id="IPR050351">
    <property type="entry name" value="BphY/WalK/GraS-like"/>
</dbReference>
<dbReference type="EC" id="2.7.13.3" evidence="3"/>
<dbReference type="PANTHER" id="PTHR45453">
    <property type="entry name" value="PHOSPHATE REGULON SENSOR PROTEIN PHOR"/>
    <property type="match status" value="1"/>
</dbReference>
<keyword evidence="9" id="KW-0067">ATP-binding</keyword>
<evidence type="ECO:0000256" key="1">
    <source>
        <dbReference type="ARBA" id="ARBA00000085"/>
    </source>
</evidence>
<dbReference type="Pfam" id="PF02518">
    <property type="entry name" value="HATPase_c"/>
    <property type="match status" value="1"/>
</dbReference>
<evidence type="ECO:0000256" key="13">
    <source>
        <dbReference type="SAM" id="Phobius"/>
    </source>
</evidence>
<dbReference type="CDD" id="cd06225">
    <property type="entry name" value="HAMP"/>
    <property type="match status" value="1"/>
</dbReference>
<comment type="catalytic activity">
    <reaction evidence="1">
        <text>ATP + protein L-histidine = ADP + protein N-phospho-L-histidine.</text>
        <dbReference type="EC" id="2.7.13.3"/>
    </reaction>
</comment>
<keyword evidence="12" id="KW-0175">Coiled coil</keyword>
<dbReference type="Pfam" id="PF00512">
    <property type="entry name" value="HisKA"/>
    <property type="match status" value="1"/>
</dbReference>